<evidence type="ECO:0000313" key="13">
    <source>
        <dbReference type="Proteomes" id="UP000326396"/>
    </source>
</evidence>
<dbReference type="InterPro" id="IPR009057">
    <property type="entry name" value="Homeodomain-like_sf"/>
</dbReference>
<accession>A0A5N6NUX0</accession>
<dbReference type="PANTHER" id="PTHR45940:SF6">
    <property type="entry name" value="WUSCHEL-RELATED HOMEOBOX 2"/>
    <property type="match status" value="1"/>
</dbReference>
<reference evidence="12 13" key="1">
    <citation type="submission" date="2019-05" db="EMBL/GenBank/DDBJ databases">
        <title>Mikania micrantha, genome provides insights into the molecular mechanism of rapid growth.</title>
        <authorList>
            <person name="Liu B."/>
        </authorList>
    </citation>
    <scope>NUCLEOTIDE SEQUENCE [LARGE SCALE GENOMIC DNA]</scope>
    <source>
        <strain evidence="12">NLD-2019</strain>
        <tissue evidence="12">Leaf</tissue>
    </source>
</reference>
<sequence length="202" mass="23663">MRTPTEEQIQEITCNLKAYGQVEAKNVFYWFQNHKARQRQKEKQKDRLSLFQQYNHLHRHRPMSFIHQYPSSNGFYAEQHQRPQAVLPSTTTRPMIKKRSPRSTRPRSTAVVAGFTLMLQPENDIMVGGGSKMMQLDETVTSKNYSRQETLDLSQFTQLGFCKTEWAPAVGLEQESVVVVLHLVVVHLEMIKVDQMQFDFFW</sequence>
<comment type="caution">
    <text evidence="12">The sequence shown here is derived from an EMBL/GenBank/DDBJ whole genome shotgun (WGS) entry which is preliminary data.</text>
</comment>
<protein>
    <recommendedName>
        <fullName evidence="11">Homeobox domain-containing protein</fullName>
    </recommendedName>
</protein>
<keyword evidence="6" id="KW-0804">Transcription</keyword>
<keyword evidence="3" id="KW-0805">Transcription regulation</keyword>
<evidence type="ECO:0000256" key="4">
    <source>
        <dbReference type="ARBA" id="ARBA00023125"/>
    </source>
</evidence>
<evidence type="ECO:0000256" key="9">
    <source>
        <dbReference type="PROSITE-ProRule" id="PRU00108"/>
    </source>
</evidence>
<dbReference type="Pfam" id="PF00046">
    <property type="entry name" value="Homeodomain"/>
    <property type="match status" value="1"/>
</dbReference>
<evidence type="ECO:0000256" key="1">
    <source>
        <dbReference type="ARBA" id="ARBA00004123"/>
    </source>
</evidence>
<comment type="subcellular location">
    <subcellularLocation>
        <location evidence="1 9 10">Nucleus</location>
    </subcellularLocation>
</comment>
<keyword evidence="5 9" id="KW-0371">Homeobox</keyword>
<keyword evidence="13" id="KW-1185">Reference proteome</keyword>
<dbReference type="PANTHER" id="PTHR45940">
    <property type="entry name" value="WUSCHEL-RELATED HOMEOBOX 1-RELATED"/>
    <property type="match status" value="1"/>
</dbReference>
<dbReference type="InterPro" id="IPR001356">
    <property type="entry name" value="HD"/>
</dbReference>
<keyword evidence="7 9" id="KW-0539">Nucleus</keyword>
<evidence type="ECO:0000259" key="11">
    <source>
        <dbReference type="PROSITE" id="PS50071"/>
    </source>
</evidence>
<dbReference type="InterPro" id="IPR044555">
    <property type="entry name" value="WUSCHEL-like"/>
</dbReference>
<evidence type="ECO:0000313" key="12">
    <source>
        <dbReference type="EMBL" id="KAD5317598.1"/>
    </source>
</evidence>
<keyword evidence="2" id="KW-0217">Developmental protein</keyword>
<feature type="domain" description="Homeobox" evidence="11">
    <location>
        <begin position="1"/>
        <end position="41"/>
    </location>
</feature>
<dbReference type="PROSITE" id="PS50071">
    <property type="entry name" value="HOMEOBOX_2"/>
    <property type="match status" value="1"/>
</dbReference>
<dbReference type="GO" id="GO:0005634">
    <property type="term" value="C:nucleus"/>
    <property type="evidence" value="ECO:0007669"/>
    <property type="project" value="UniProtKB-SubCell"/>
</dbReference>
<evidence type="ECO:0000256" key="10">
    <source>
        <dbReference type="RuleBase" id="RU000682"/>
    </source>
</evidence>
<evidence type="ECO:0000256" key="2">
    <source>
        <dbReference type="ARBA" id="ARBA00022473"/>
    </source>
</evidence>
<dbReference type="GO" id="GO:0003677">
    <property type="term" value="F:DNA binding"/>
    <property type="evidence" value="ECO:0007669"/>
    <property type="project" value="UniProtKB-UniRule"/>
</dbReference>
<dbReference type="SUPFAM" id="SSF46689">
    <property type="entry name" value="Homeodomain-like"/>
    <property type="match status" value="1"/>
</dbReference>
<dbReference type="OrthoDB" id="1896656at2759"/>
<evidence type="ECO:0000256" key="8">
    <source>
        <dbReference type="ARBA" id="ARBA00024040"/>
    </source>
</evidence>
<feature type="DNA-binding region" description="Homeobox" evidence="9">
    <location>
        <begin position="3"/>
        <end position="42"/>
    </location>
</feature>
<gene>
    <name evidence="12" type="ORF">E3N88_17544</name>
</gene>
<dbReference type="EMBL" id="SZYD01000009">
    <property type="protein sequence ID" value="KAD5317598.1"/>
    <property type="molecule type" value="Genomic_DNA"/>
</dbReference>
<dbReference type="GO" id="GO:0003700">
    <property type="term" value="F:DNA-binding transcription factor activity"/>
    <property type="evidence" value="ECO:0007669"/>
    <property type="project" value="InterPro"/>
</dbReference>
<dbReference type="GO" id="GO:0099402">
    <property type="term" value="P:plant organ development"/>
    <property type="evidence" value="ECO:0007669"/>
    <property type="project" value="InterPro"/>
</dbReference>
<proteinExistence type="inferred from homology"/>
<evidence type="ECO:0000256" key="5">
    <source>
        <dbReference type="ARBA" id="ARBA00023155"/>
    </source>
</evidence>
<evidence type="ECO:0000256" key="7">
    <source>
        <dbReference type="ARBA" id="ARBA00023242"/>
    </source>
</evidence>
<organism evidence="12 13">
    <name type="scientific">Mikania micrantha</name>
    <name type="common">bitter vine</name>
    <dbReference type="NCBI Taxonomy" id="192012"/>
    <lineage>
        <taxon>Eukaryota</taxon>
        <taxon>Viridiplantae</taxon>
        <taxon>Streptophyta</taxon>
        <taxon>Embryophyta</taxon>
        <taxon>Tracheophyta</taxon>
        <taxon>Spermatophyta</taxon>
        <taxon>Magnoliopsida</taxon>
        <taxon>eudicotyledons</taxon>
        <taxon>Gunneridae</taxon>
        <taxon>Pentapetalae</taxon>
        <taxon>asterids</taxon>
        <taxon>campanulids</taxon>
        <taxon>Asterales</taxon>
        <taxon>Asteraceae</taxon>
        <taxon>Asteroideae</taxon>
        <taxon>Heliantheae alliance</taxon>
        <taxon>Eupatorieae</taxon>
        <taxon>Mikania</taxon>
    </lineage>
</organism>
<dbReference type="Gene3D" id="1.10.10.60">
    <property type="entry name" value="Homeodomain-like"/>
    <property type="match status" value="1"/>
</dbReference>
<evidence type="ECO:0000256" key="3">
    <source>
        <dbReference type="ARBA" id="ARBA00023015"/>
    </source>
</evidence>
<dbReference type="Proteomes" id="UP000326396">
    <property type="component" value="Linkage Group LG17"/>
</dbReference>
<comment type="similarity">
    <text evidence="8">Belongs to the WUS homeobox family.</text>
</comment>
<name>A0A5N6NUX0_9ASTR</name>
<dbReference type="AlphaFoldDB" id="A0A5N6NUX0"/>
<evidence type="ECO:0000256" key="6">
    <source>
        <dbReference type="ARBA" id="ARBA00023163"/>
    </source>
</evidence>
<keyword evidence="4 9" id="KW-0238">DNA-binding</keyword>